<dbReference type="AlphaFoldDB" id="A0A0G4IZG7"/>
<geneLocation type="mitochondrion" evidence="6"/>
<dbReference type="GO" id="GO:0005634">
    <property type="term" value="C:nucleus"/>
    <property type="evidence" value="ECO:0007669"/>
    <property type="project" value="UniProtKB-SubCell"/>
</dbReference>
<evidence type="ECO:0000313" key="7">
    <source>
        <dbReference type="Proteomes" id="UP000039324"/>
    </source>
</evidence>
<accession>A0A0G4IZG7</accession>
<dbReference type="EMBL" id="CDSF01000101">
    <property type="protein sequence ID" value="CEP00690.1"/>
    <property type="molecule type" value="Genomic_DNA"/>
</dbReference>
<evidence type="ECO:0000256" key="4">
    <source>
        <dbReference type="SAM" id="MobiDB-lite"/>
    </source>
</evidence>
<keyword evidence="6" id="KW-0496">Mitochondrion</keyword>
<reference evidence="5 7" key="1">
    <citation type="submission" date="2015-02" db="EMBL/GenBank/DDBJ databases">
        <authorList>
            <person name="Chooi Y.-H."/>
        </authorList>
    </citation>
    <scope>NUCLEOTIDE SEQUENCE [LARGE SCALE GENOMIC DNA]</scope>
    <source>
        <strain evidence="5">E3</strain>
    </source>
</reference>
<evidence type="ECO:0000256" key="1">
    <source>
        <dbReference type="ARBA" id="ARBA00004123"/>
    </source>
</evidence>
<dbReference type="OrthoDB" id="429427at2759"/>
<organism evidence="5 7">
    <name type="scientific">Plasmodiophora brassicae</name>
    <name type="common">Clubroot disease agent</name>
    <dbReference type="NCBI Taxonomy" id="37360"/>
    <lineage>
        <taxon>Eukaryota</taxon>
        <taxon>Sar</taxon>
        <taxon>Rhizaria</taxon>
        <taxon>Endomyxa</taxon>
        <taxon>Phytomyxea</taxon>
        <taxon>Plasmodiophorida</taxon>
        <taxon>Plasmodiophoridae</taxon>
        <taxon>Plasmodiophora</taxon>
    </lineage>
</organism>
<dbReference type="Proteomes" id="UP000290189">
    <property type="component" value="Unassembled WGS sequence"/>
</dbReference>
<dbReference type="EMBL" id="OVEO01000002">
    <property type="protein sequence ID" value="SPQ93826.1"/>
    <property type="molecule type" value="Genomic_DNA"/>
</dbReference>
<dbReference type="GO" id="GO:0000398">
    <property type="term" value="P:mRNA splicing, via spliceosome"/>
    <property type="evidence" value="ECO:0007669"/>
    <property type="project" value="InterPro"/>
</dbReference>
<dbReference type="PANTHER" id="PTHR12214">
    <property type="entry name" value="GC-RICH SEQUENCE DNA-BINDING FACTOR"/>
    <property type="match status" value="1"/>
</dbReference>
<feature type="region of interest" description="Disordered" evidence="4">
    <location>
        <begin position="1"/>
        <end position="30"/>
    </location>
</feature>
<keyword evidence="2" id="KW-0539">Nucleus</keyword>
<evidence type="ECO:0000313" key="6">
    <source>
        <dbReference type="EMBL" id="SPQ93826.1"/>
    </source>
</evidence>
<keyword evidence="7" id="KW-1185">Reference proteome</keyword>
<proteinExistence type="predicted"/>
<comment type="subcellular location">
    <subcellularLocation>
        <location evidence="1">Nucleus</location>
    </subcellularLocation>
</comment>
<evidence type="ECO:0000313" key="8">
    <source>
        <dbReference type="Proteomes" id="UP000290189"/>
    </source>
</evidence>
<feature type="coiled-coil region" evidence="3">
    <location>
        <begin position="251"/>
        <end position="278"/>
    </location>
</feature>
<keyword evidence="3" id="KW-0175">Coiled coil</keyword>
<reference evidence="6 8" key="2">
    <citation type="submission" date="2018-03" db="EMBL/GenBank/DDBJ databases">
        <authorList>
            <person name="Fogelqvist J."/>
        </authorList>
    </citation>
    <scope>NUCLEOTIDE SEQUENCE [LARGE SCALE GENOMIC DNA]</scope>
</reference>
<evidence type="ECO:0000256" key="2">
    <source>
        <dbReference type="ARBA" id="ARBA00023242"/>
    </source>
</evidence>
<feature type="compositionally biased region" description="Basic and acidic residues" evidence="4">
    <location>
        <begin position="343"/>
        <end position="359"/>
    </location>
</feature>
<name>A0A0G4IZG7_PLABS</name>
<protein>
    <recommendedName>
        <fullName evidence="9">GCF C-terminal domain-containing protein</fullName>
    </recommendedName>
</protein>
<evidence type="ECO:0008006" key="9">
    <source>
        <dbReference type="Google" id="ProtNLM"/>
    </source>
</evidence>
<feature type="region of interest" description="Disordered" evidence="4">
    <location>
        <begin position="336"/>
        <end position="359"/>
    </location>
</feature>
<evidence type="ECO:0000313" key="5">
    <source>
        <dbReference type="EMBL" id="CEP00690.1"/>
    </source>
</evidence>
<dbReference type="STRING" id="37360.A0A0G4IZG7"/>
<dbReference type="Proteomes" id="UP000039324">
    <property type="component" value="Unassembled WGS sequence"/>
</dbReference>
<dbReference type="InterPro" id="IPR012890">
    <property type="entry name" value="GCFC2-like"/>
</dbReference>
<sequence length="618" mass="67935">MSFRARKARASVSRQALADNGDDDGDGDAVVVRRRARIAKVPRPRAAIPEQSMSAAYAAETAGLYATIDEMRAQQAPPPPPAMDAGSLRGAIPSQQAIAAAKFQRQQARAKPASYIPLEKSGRIDVAGGVYGVAPEDGRGRLAVDEDDDDMADVVMDDRGGKVPLSASTRTRTEEMELEDDFDLEQLRIGRSAGKLVDTTADSDDLAPASKQPLPVWSEPEIHTAIASKLAVLRSEQQANGAELSHLANAIVTSQRDREQLDDQRQAAEQKYRHMQGMASELGALLDCVASKQKRIDELYSECQEIRLDRAAHMSDVTLTHWRDLDDGVAITSRPPVSDDVDEFGRPRSSKDAVLAERRQRSRARRSELASKHDLYCEGWTSYGDTDVEVECVQALDDLRASARTVFEDVVDRFASIDGALNVFSRFRAEFPSEYANVYADLSLPTLLAPYLRLALIGAEPRAPSGMSSVIEIARKIRAYNADVEVALAKSVVAPFVGQCLEHDFLPFSLKDAQRCRDFAADVASCWPTMDLAMSLRSTLLNASTSLSRANKSSQRAWGRALKLLAFMIEVRPVLGKQSEFLITAHVNQHLKPVVEGGQPDNPSVERRRRQLQQLLDK</sequence>
<gene>
    <name evidence="5" type="ORF">PBRA_001744</name>
    <name evidence="6" type="ORF">PLBR_LOCUS1041</name>
</gene>
<dbReference type="GO" id="GO:0003677">
    <property type="term" value="F:DNA binding"/>
    <property type="evidence" value="ECO:0007669"/>
    <property type="project" value="InterPro"/>
</dbReference>
<evidence type="ECO:0000256" key="3">
    <source>
        <dbReference type="SAM" id="Coils"/>
    </source>
</evidence>
<dbReference type="PANTHER" id="PTHR12214:SF0">
    <property type="entry name" value="LD29489P"/>
    <property type="match status" value="1"/>
</dbReference>